<dbReference type="AlphaFoldDB" id="A0A9P0FUL6"/>
<feature type="compositionally biased region" description="Polar residues" evidence="1">
    <location>
        <begin position="97"/>
        <end position="112"/>
    </location>
</feature>
<sequence>MTSSRTRPIDALQRIMTSFKHFEKKLDKLQDDVNCHGQTLTDLRAMVTNLSGGTILGADNKFKDNRRPLNKNTAIQYEDKISSEEPIKTMKKKAVQPSPTKVKTSYQSQKTKMSPMESPLQPTVTKLEPSQKALRHAQRHKKAEAFRKPATVKTQKLDQRTKLSK</sequence>
<evidence type="ECO:0000313" key="3">
    <source>
        <dbReference type="Proteomes" id="UP001154114"/>
    </source>
</evidence>
<evidence type="ECO:0000256" key="1">
    <source>
        <dbReference type="SAM" id="MobiDB-lite"/>
    </source>
</evidence>
<dbReference type="OrthoDB" id="7198197at2759"/>
<feature type="region of interest" description="Disordered" evidence="1">
    <location>
        <begin position="82"/>
        <end position="165"/>
    </location>
</feature>
<gene>
    <name evidence="2" type="ORF">CINC_LOCUS5007</name>
</gene>
<dbReference type="EMBL" id="LR824021">
    <property type="protein sequence ID" value="CAH0590517.1"/>
    <property type="molecule type" value="Genomic_DNA"/>
</dbReference>
<keyword evidence="3" id="KW-1185">Reference proteome</keyword>
<proteinExistence type="predicted"/>
<reference evidence="2" key="1">
    <citation type="submission" date="2021-12" db="EMBL/GenBank/DDBJ databases">
        <authorList>
            <person name="King R."/>
        </authorList>
    </citation>
    <scope>NUCLEOTIDE SEQUENCE</scope>
</reference>
<feature type="compositionally biased region" description="Basic residues" evidence="1">
    <location>
        <begin position="133"/>
        <end position="142"/>
    </location>
</feature>
<name>A0A9P0FUL6_CHRIL</name>
<evidence type="ECO:0000313" key="2">
    <source>
        <dbReference type="EMBL" id="CAH0590517.1"/>
    </source>
</evidence>
<accession>A0A9P0FUL6</accession>
<feature type="compositionally biased region" description="Basic and acidic residues" evidence="1">
    <location>
        <begin position="155"/>
        <end position="165"/>
    </location>
</feature>
<protein>
    <submittedName>
        <fullName evidence="2">Uncharacterized protein</fullName>
    </submittedName>
</protein>
<dbReference type="Proteomes" id="UP001154114">
    <property type="component" value="Chromosome 18"/>
</dbReference>
<organism evidence="2 3">
    <name type="scientific">Chrysodeixis includens</name>
    <name type="common">Soybean looper</name>
    <name type="synonym">Pseudoplusia includens</name>
    <dbReference type="NCBI Taxonomy" id="689277"/>
    <lineage>
        <taxon>Eukaryota</taxon>
        <taxon>Metazoa</taxon>
        <taxon>Ecdysozoa</taxon>
        <taxon>Arthropoda</taxon>
        <taxon>Hexapoda</taxon>
        <taxon>Insecta</taxon>
        <taxon>Pterygota</taxon>
        <taxon>Neoptera</taxon>
        <taxon>Endopterygota</taxon>
        <taxon>Lepidoptera</taxon>
        <taxon>Glossata</taxon>
        <taxon>Ditrysia</taxon>
        <taxon>Noctuoidea</taxon>
        <taxon>Noctuidae</taxon>
        <taxon>Plusiinae</taxon>
        <taxon>Chrysodeixis</taxon>
    </lineage>
</organism>